<evidence type="ECO:0000256" key="6">
    <source>
        <dbReference type="SAM" id="Phobius"/>
    </source>
</evidence>
<evidence type="ECO:0000313" key="8">
    <source>
        <dbReference type="EMBL" id="WDF83105.1"/>
    </source>
</evidence>
<dbReference type="NCBIfam" id="TIGR01494">
    <property type="entry name" value="ATPase_P-type"/>
    <property type="match status" value="2"/>
</dbReference>
<dbReference type="Gene3D" id="2.70.150.10">
    <property type="entry name" value="Calcium-transporting ATPase, cytoplasmic transduction domain A"/>
    <property type="match status" value="1"/>
</dbReference>
<dbReference type="InterPro" id="IPR059000">
    <property type="entry name" value="ATPase_P-type_domA"/>
</dbReference>
<dbReference type="SFLD" id="SFLDG00002">
    <property type="entry name" value="C1.7:_P-type_atpase_like"/>
    <property type="match status" value="1"/>
</dbReference>
<dbReference type="Gene3D" id="3.40.1110.10">
    <property type="entry name" value="Calcium-transporting ATPase, cytoplasmic domain N"/>
    <property type="match status" value="1"/>
</dbReference>
<reference evidence="8 9" key="1">
    <citation type="submission" date="2023-02" db="EMBL/GenBank/DDBJ databases">
        <title>Genome sequence of Lacticaseibacillus sp. KACC 23028.</title>
        <authorList>
            <person name="Kim S."/>
            <person name="Heo J."/>
            <person name="Kwon S.-W."/>
        </authorList>
    </citation>
    <scope>NUCLEOTIDE SEQUENCE [LARGE SCALE GENOMIC DNA]</scope>
    <source>
        <strain evidence="8 9">KACC 23028</strain>
    </source>
</reference>
<evidence type="ECO:0000313" key="9">
    <source>
        <dbReference type="Proteomes" id="UP001220377"/>
    </source>
</evidence>
<dbReference type="SFLD" id="SFLDS00003">
    <property type="entry name" value="Haloacid_Dehalogenase"/>
    <property type="match status" value="1"/>
</dbReference>
<feature type="transmembrane region" description="Helical" evidence="6">
    <location>
        <begin position="589"/>
        <end position="610"/>
    </location>
</feature>
<dbReference type="InterPro" id="IPR023298">
    <property type="entry name" value="ATPase_P-typ_TM_dom_sf"/>
</dbReference>
<feature type="transmembrane region" description="Helical" evidence="6">
    <location>
        <begin position="742"/>
        <end position="762"/>
    </location>
</feature>
<keyword evidence="2 6" id="KW-0812">Transmembrane</keyword>
<comment type="subcellular location">
    <subcellularLocation>
        <location evidence="1">Membrane</location>
        <topology evidence="1">Multi-pass membrane protein</topology>
    </subcellularLocation>
</comment>
<dbReference type="SUPFAM" id="SSF81660">
    <property type="entry name" value="Metal cation-transporting ATPase, ATP-binding domain N"/>
    <property type="match status" value="1"/>
</dbReference>
<dbReference type="SUPFAM" id="SSF56784">
    <property type="entry name" value="HAD-like"/>
    <property type="match status" value="1"/>
</dbReference>
<feature type="transmembrane region" description="Helical" evidence="6">
    <location>
        <begin position="713"/>
        <end position="730"/>
    </location>
</feature>
<dbReference type="InterPro" id="IPR044492">
    <property type="entry name" value="P_typ_ATPase_HD_dom"/>
</dbReference>
<evidence type="ECO:0000256" key="2">
    <source>
        <dbReference type="ARBA" id="ARBA00022692"/>
    </source>
</evidence>
<dbReference type="InterPro" id="IPR018303">
    <property type="entry name" value="ATPase_P-typ_P_site"/>
</dbReference>
<keyword evidence="9" id="KW-1185">Reference proteome</keyword>
<dbReference type="PRINTS" id="PR00119">
    <property type="entry name" value="CATATPASE"/>
</dbReference>
<keyword evidence="4 6" id="KW-1133">Transmembrane helix</keyword>
<feature type="transmembrane region" description="Helical" evidence="6">
    <location>
        <begin position="216"/>
        <end position="234"/>
    </location>
</feature>
<evidence type="ECO:0000256" key="1">
    <source>
        <dbReference type="ARBA" id="ARBA00004141"/>
    </source>
</evidence>
<protein>
    <submittedName>
        <fullName evidence="8">HAD-IC family P-type ATPase</fullName>
    </submittedName>
</protein>
<organism evidence="8 9">
    <name type="scientific">Lacticaseibacillus pabuli</name>
    <dbReference type="NCBI Taxonomy" id="3025672"/>
    <lineage>
        <taxon>Bacteria</taxon>
        <taxon>Bacillati</taxon>
        <taxon>Bacillota</taxon>
        <taxon>Bacilli</taxon>
        <taxon>Lactobacillales</taxon>
        <taxon>Lactobacillaceae</taxon>
        <taxon>Lacticaseibacillus</taxon>
    </lineage>
</organism>
<keyword evidence="3" id="KW-1278">Translocase</keyword>
<evidence type="ECO:0000256" key="3">
    <source>
        <dbReference type="ARBA" id="ARBA00022967"/>
    </source>
</evidence>
<dbReference type="SUPFAM" id="SSF81653">
    <property type="entry name" value="Calcium ATPase, transduction domain A"/>
    <property type="match status" value="1"/>
</dbReference>
<dbReference type="InterPro" id="IPR023214">
    <property type="entry name" value="HAD_sf"/>
</dbReference>
<keyword evidence="5 6" id="KW-0472">Membrane</keyword>
<dbReference type="PANTHER" id="PTHR42861">
    <property type="entry name" value="CALCIUM-TRANSPORTING ATPASE"/>
    <property type="match status" value="1"/>
</dbReference>
<proteinExistence type="predicted"/>
<dbReference type="InterPro" id="IPR023299">
    <property type="entry name" value="ATPase_P-typ_cyto_dom_N"/>
</dbReference>
<feature type="transmembrane region" description="Helical" evidence="6">
    <location>
        <begin position="616"/>
        <end position="636"/>
    </location>
</feature>
<dbReference type="Pfam" id="PF00702">
    <property type="entry name" value="Hydrolase"/>
    <property type="match status" value="1"/>
</dbReference>
<feature type="transmembrane region" description="Helical" evidence="6">
    <location>
        <begin position="246"/>
        <end position="268"/>
    </location>
</feature>
<name>A0ABY7WVC7_9LACO</name>
<evidence type="ECO:0000256" key="5">
    <source>
        <dbReference type="ARBA" id="ARBA00023136"/>
    </source>
</evidence>
<dbReference type="Gene3D" id="1.20.1110.10">
    <property type="entry name" value="Calcium-transporting ATPase, transmembrane domain"/>
    <property type="match status" value="1"/>
</dbReference>
<evidence type="ECO:0000256" key="4">
    <source>
        <dbReference type="ARBA" id="ARBA00022989"/>
    </source>
</evidence>
<dbReference type="SFLD" id="SFLDF00027">
    <property type="entry name" value="p-type_atpase"/>
    <property type="match status" value="1"/>
</dbReference>
<feature type="transmembrane region" description="Helical" evidence="6">
    <location>
        <begin position="682"/>
        <end position="701"/>
    </location>
</feature>
<dbReference type="InterPro" id="IPR036412">
    <property type="entry name" value="HAD-like_sf"/>
</dbReference>
<dbReference type="RefSeq" id="WP_274261034.1">
    <property type="nucleotide sequence ID" value="NZ_CP117884.1"/>
</dbReference>
<dbReference type="Pfam" id="PF00122">
    <property type="entry name" value="E1-E2_ATPase"/>
    <property type="match status" value="1"/>
</dbReference>
<feature type="transmembrane region" description="Helical" evidence="6">
    <location>
        <begin position="66"/>
        <end position="84"/>
    </location>
</feature>
<dbReference type="PROSITE" id="PS00154">
    <property type="entry name" value="ATPASE_E1_E2"/>
    <property type="match status" value="1"/>
</dbReference>
<feature type="transmembrane region" description="Helical" evidence="6">
    <location>
        <begin position="656"/>
        <end position="676"/>
    </location>
</feature>
<dbReference type="PRINTS" id="PR00120">
    <property type="entry name" value="HATPASE"/>
</dbReference>
<dbReference type="EMBL" id="CP117884">
    <property type="protein sequence ID" value="WDF83105.1"/>
    <property type="molecule type" value="Genomic_DNA"/>
</dbReference>
<dbReference type="SUPFAM" id="SSF81665">
    <property type="entry name" value="Calcium ATPase, transmembrane domain M"/>
    <property type="match status" value="1"/>
</dbReference>
<evidence type="ECO:0000259" key="7">
    <source>
        <dbReference type="Pfam" id="PF00122"/>
    </source>
</evidence>
<accession>A0ABY7WVC7</accession>
<dbReference type="Proteomes" id="UP001220377">
    <property type="component" value="Chromosome"/>
</dbReference>
<dbReference type="InterPro" id="IPR008250">
    <property type="entry name" value="ATPase_P-typ_transduc_dom_A_sf"/>
</dbReference>
<feature type="transmembrane region" description="Helical" evidence="6">
    <location>
        <begin position="42"/>
        <end position="60"/>
    </location>
</feature>
<feature type="domain" description="P-type ATPase A" evidence="7">
    <location>
        <begin position="96"/>
        <end position="195"/>
    </location>
</feature>
<sequence length="782" mass="84823">MATNPQTGLTKAQVEQQRAAGLVNNRQEDLTLSVRQIIAENTFTLFNLINVVIGVLIFTTGRYTNLLFLGIAILNTAIGTFQEIRAKRQVEHMSILNQEPARVRRDGKIVDINQQDIVVGDILLTGLGGQLPVDGRLISDTPVEIDESPLTGEADAIAKHPGDVVYSGSFTVAGQGAIEVTAVADDTFAAKLAHEAKKGKATESELLRNINRIIQVLTYVLIPLSIALFTVSMVRRGNYNRAILTTSAAIIGMIPSGLVLMTNVALAVSSLTLARRRVLVRALPAIEALARVDTICLDKTGTITSGKLRVTAMLPQTGTTVDQLSTTAAAVMYALNDDNETALAIKNYVKDKPNWQSTSTVPFSSSRKWSGASFTGDRNYFIGAPEFTFGTHLPADVHEQIQRAAADGLRVLVVGSAQALSPDIVQPQLLGLITIADELRPSAAETFGFFASQDVALKVISGDNPVTVARVAQLAEIEGAEHYIDMSTVPDDADFAGIMAANTVFGRVTPEQKKRLIAAYQDAGHTVAMTGDGVNDVLALRQADCAIAMASGSEAASAIADFVLLDSDFKAMTGVLNEGRRVINNIESIASLFLIKTMYSTALTALFIFINADYPIIPINLTPVSVIAVAIPSFMLSLEPNFSRVTGQFMRKVMTFAAPAAVEIVLYTMGLTFITWRLNLGFDINGTLVALTIACVSFNVLFRVARPFNRFKIGLVVLAAIFLFVVFFIINKPFSLANLWDFKLFLIYVPLIISTSPVYLFLQEFLGRRILSRIRWREAPKK</sequence>
<gene>
    <name evidence="8" type="ORF">PQ472_02405</name>
</gene>
<dbReference type="InterPro" id="IPR001757">
    <property type="entry name" value="P_typ_ATPase"/>
</dbReference>
<dbReference type="Gene3D" id="3.40.50.1000">
    <property type="entry name" value="HAD superfamily/HAD-like"/>
    <property type="match status" value="1"/>
</dbReference>